<comment type="caution">
    <text evidence="1">The sequence shown here is derived from an EMBL/GenBank/DDBJ whole genome shotgun (WGS) entry which is preliminary data.</text>
</comment>
<gene>
    <name evidence="1" type="ORF">BHYA_0046g00120</name>
</gene>
<reference evidence="1 2" key="1">
    <citation type="submission" date="2017-12" db="EMBL/GenBank/DDBJ databases">
        <title>Comparative genomics of Botrytis spp.</title>
        <authorList>
            <person name="Valero-Jimenez C.A."/>
            <person name="Tapia P."/>
            <person name="Veloso J."/>
            <person name="Silva-Moreno E."/>
            <person name="Staats M."/>
            <person name="Valdes J.H."/>
            <person name="Van Kan J.A.L."/>
        </authorList>
    </citation>
    <scope>NUCLEOTIDE SEQUENCE [LARGE SCALE GENOMIC DNA]</scope>
    <source>
        <strain evidence="1 2">Bh0001</strain>
    </source>
</reference>
<dbReference type="AlphaFoldDB" id="A0A4Z1GW17"/>
<dbReference type="Proteomes" id="UP000297814">
    <property type="component" value="Unassembled WGS sequence"/>
</dbReference>
<protein>
    <submittedName>
        <fullName evidence="1">Uncharacterized protein</fullName>
    </submittedName>
</protein>
<proteinExistence type="predicted"/>
<evidence type="ECO:0000313" key="2">
    <source>
        <dbReference type="Proteomes" id="UP000297814"/>
    </source>
</evidence>
<sequence length="98" mass="11839">MLLPGDLQRICGQFEMFTQPECREWFNRHRILDYVKNDSATILVPFDREIFLPRVRFNTNRTKEPMIYQFAQLPLNIQEPEKLQSCFEDLHHIAAWEL</sequence>
<accession>A0A4Z1GW17</accession>
<organism evidence="1 2">
    <name type="scientific">Botrytis hyacinthi</name>
    <dbReference type="NCBI Taxonomy" id="278943"/>
    <lineage>
        <taxon>Eukaryota</taxon>
        <taxon>Fungi</taxon>
        <taxon>Dikarya</taxon>
        <taxon>Ascomycota</taxon>
        <taxon>Pezizomycotina</taxon>
        <taxon>Leotiomycetes</taxon>
        <taxon>Helotiales</taxon>
        <taxon>Sclerotiniaceae</taxon>
        <taxon>Botrytis</taxon>
    </lineage>
</organism>
<keyword evidence="2" id="KW-1185">Reference proteome</keyword>
<name>A0A4Z1GW17_9HELO</name>
<dbReference type="EMBL" id="PQXK01000046">
    <property type="protein sequence ID" value="TGO39859.1"/>
    <property type="molecule type" value="Genomic_DNA"/>
</dbReference>
<evidence type="ECO:0000313" key="1">
    <source>
        <dbReference type="EMBL" id="TGO39859.1"/>
    </source>
</evidence>